<name>A0ABT9IP13_9MICC</name>
<gene>
    <name evidence="1" type="ORF">Q9R02_09210</name>
</gene>
<dbReference type="InterPro" id="IPR029045">
    <property type="entry name" value="ClpP/crotonase-like_dom_sf"/>
</dbReference>
<dbReference type="SUPFAM" id="SSF52096">
    <property type="entry name" value="ClpP/crotonase"/>
    <property type="match status" value="1"/>
</dbReference>
<proteinExistence type="predicted"/>
<protein>
    <submittedName>
        <fullName evidence="1">Enoyl-CoA hydratase/isomerase family protein</fullName>
    </submittedName>
</protein>
<dbReference type="Pfam" id="PF00378">
    <property type="entry name" value="ECH_1"/>
    <property type="match status" value="1"/>
</dbReference>
<dbReference type="PANTHER" id="PTHR11941">
    <property type="entry name" value="ENOYL-COA HYDRATASE-RELATED"/>
    <property type="match status" value="1"/>
</dbReference>
<organism evidence="1 2">
    <name type="scientific">Arthrobacter horti</name>
    <dbReference type="NCBI Taxonomy" id="3068273"/>
    <lineage>
        <taxon>Bacteria</taxon>
        <taxon>Bacillati</taxon>
        <taxon>Actinomycetota</taxon>
        <taxon>Actinomycetes</taxon>
        <taxon>Micrococcales</taxon>
        <taxon>Micrococcaceae</taxon>
        <taxon>Arthrobacter</taxon>
    </lineage>
</organism>
<reference evidence="1 2" key="1">
    <citation type="submission" date="2023-08" db="EMBL/GenBank/DDBJ databases">
        <title>Arthrobacter horti sp. nov., isolated from forest soil.</title>
        <authorList>
            <person name="Park M."/>
        </authorList>
    </citation>
    <scope>NUCLEOTIDE SEQUENCE [LARGE SCALE GENOMIC DNA]</scope>
    <source>
        <strain evidence="1 2">YJM1</strain>
    </source>
</reference>
<evidence type="ECO:0000313" key="1">
    <source>
        <dbReference type="EMBL" id="MDP5227327.1"/>
    </source>
</evidence>
<sequence length="252" mass="27292">MSAPLPTPPLLIEEQDDRVLLRLNRPEVRNAIDQSTVDALHEACALLEREPRVTLIIGSGGTFAAGADIAQLRERRLTDALAGINSGIFARIHRLPMPVIALLDGYALGGGAELAYACDFRIGTASVKIGNPEPGLGILAAAGGAWRLRELVGEPLAKEILLAGRVLSGREARDAHLLNELVEPEELEAAGHRLADRIAAQAPLAVRLTKSAFHAPREAHPLIDNVAQAVLFETQEKQDRMTAFLERRKEKR</sequence>
<keyword evidence="2" id="KW-1185">Reference proteome</keyword>
<dbReference type="Gene3D" id="3.90.226.10">
    <property type="entry name" value="2-enoyl-CoA Hydratase, Chain A, domain 1"/>
    <property type="match status" value="1"/>
</dbReference>
<dbReference type="InterPro" id="IPR001753">
    <property type="entry name" value="Enoyl-CoA_hydra/iso"/>
</dbReference>
<dbReference type="PANTHER" id="PTHR11941:SF54">
    <property type="entry name" value="ENOYL-COA HYDRATASE, MITOCHONDRIAL"/>
    <property type="match status" value="1"/>
</dbReference>
<dbReference type="Proteomes" id="UP001232725">
    <property type="component" value="Unassembled WGS sequence"/>
</dbReference>
<dbReference type="RefSeq" id="WP_305996379.1">
    <property type="nucleotide sequence ID" value="NZ_JAVALS010000005.1"/>
</dbReference>
<dbReference type="CDD" id="cd06558">
    <property type="entry name" value="crotonase-like"/>
    <property type="match status" value="1"/>
</dbReference>
<accession>A0ABT9IP13</accession>
<evidence type="ECO:0000313" key="2">
    <source>
        <dbReference type="Proteomes" id="UP001232725"/>
    </source>
</evidence>
<dbReference type="EMBL" id="JAVALS010000005">
    <property type="protein sequence ID" value="MDP5227327.1"/>
    <property type="molecule type" value="Genomic_DNA"/>
</dbReference>
<comment type="caution">
    <text evidence="1">The sequence shown here is derived from an EMBL/GenBank/DDBJ whole genome shotgun (WGS) entry which is preliminary data.</text>
</comment>